<protein>
    <submittedName>
        <fullName evidence="5">Helix-turn-helix domain-containing protein</fullName>
    </submittedName>
</protein>
<evidence type="ECO:0000259" key="4">
    <source>
        <dbReference type="PROSITE" id="PS50943"/>
    </source>
</evidence>
<dbReference type="Gene3D" id="1.10.260.40">
    <property type="entry name" value="lambda repressor-like DNA-binding domains"/>
    <property type="match status" value="1"/>
</dbReference>
<name>A0A369ZME8_9PAST</name>
<dbReference type="PANTHER" id="PTHR36511:SF3">
    <property type="entry name" value="ANTITOXIN HIGA-2"/>
    <property type="match status" value="1"/>
</dbReference>
<dbReference type="InterPro" id="IPR010982">
    <property type="entry name" value="Lambda_DNA-bd_dom_sf"/>
</dbReference>
<dbReference type="AlphaFoldDB" id="A0A369ZME8"/>
<dbReference type="RefSeq" id="WP_111354371.1">
    <property type="nucleotide sequence ID" value="NZ_QEQF01000007.1"/>
</dbReference>
<feature type="domain" description="HTH cro/C1-type" evidence="4">
    <location>
        <begin position="20"/>
        <end position="61"/>
    </location>
</feature>
<dbReference type="EMBL" id="QEQF01000007">
    <property type="protein sequence ID" value="RDF09409.1"/>
    <property type="molecule type" value="Genomic_DNA"/>
</dbReference>
<dbReference type="PROSITE" id="PS50943">
    <property type="entry name" value="HTH_CROC1"/>
    <property type="match status" value="1"/>
</dbReference>
<proteinExistence type="predicted"/>
<dbReference type="InterPro" id="IPR052359">
    <property type="entry name" value="HTH-type_reg/antitoxin"/>
</dbReference>
<dbReference type="Proteomes" id="UP000253945">
    <property type="component" value="Unassembled WGS sequence"/>
</dbReference>
<evidence type="ECO:0000256" key="3">
    <source>
        <dbReference type="ARBA" id="ARBA00023163"/>
    </source>
</evidence>
<dbReference type="PANTHER" id="PTHR36511">
    <property type="entry name" value="MERR FAMILY BACTERIAL REGULATORY PROTEIN"/>
    <property type="match status" value="1"/>
</dbReference>
<sequence length="66" mass="7511">MRKFDDLCLTPVQALSPDEIKAIREKEQVSQSIFAHYLNVSKNMISEWERGVKKTSGTALKFPSLV</sequence>
<keyword evidence="6" id="KW-1185">Reference proteome</keyword>
<keyword evidence="3" id="KW-0804">Transcription</keyword>
<comment type="caution">
    <text evidence="5">The sequence shown here is derived from an EMBL/GenBank/DDBJ whole genome shotgun (WGS) entry which is preliminary data.</text>
</comment>
<keyword evidence="1" id="KW-0805">Transcription regulation</keyword>
<dbReference type="SUPFAM" id="SSF47413">
    <property type="entry name" value="lambda repressor-like DNA-binding domains"/>
    <property type="match status" value="1"/>
</dbReference>
<evidence type="ECO:0000313" key="5">
    <source>
        <dbReference type="EMBL" id="RDF09409.1"/>
    </source>
</evidence>
<dbReference type="Pfam" id="PF01381">
    <property type="entry name" value="HTH_3"/>
    <property type="match status" value="1"/>
</dbReference>
<reference evidence="5 6" key="1">
    <citation type="submission" date="2018-05" db="EMBL/GenBank/DDBJ databases">
        <title>Draft Genome Sequences for a Diverse set of 7 Haemophilus Species.</title>
        <authorList>
            <person name="Nichols M."/>
            <person name="Topaz N."/>
            <person name="Wang X."/>
            <person name="Wang X."/>
            <person name="Boxrud D."/>
        </authorList>
    </citation>
    <scope>NUCLEOTIDE SEQUENCE [LARGE SCALE GENOMIC DNA]</scope>
    <source>
        <strain evidence="5 6">C2014016342</strain>
    </source>
</reference>
<dbReference type="GO" id="GO:0003677">
    <property type="term" value="F:DNA binding"/>
    <property type="evidence" value="ECO:0007669"/>
    <property type="project" value="UniProtKB-KW"/>
</dbReference>
<evidence type="ECO:0000256" key="1">
    <source>
        <dbReference type="ARBA" id="ARBA00023015"/>
    </source>
</evidence>
<dbReference type="InterPro" id="IPR001387">
    <property type="entry name" value="Cro/C1-type_HTH"/>
</dbReference>
<keyword evidence="2" id="KW-0238">DNA-binding</keyword>
<gene>
    <name evidence="5" type="ORF">DPV92_07725</name>
</gene>
<accession>A0A369ZME8</accession>
<dbReference type="CDD" id="cd00093">
    <property type="entry name" value="HTH_XRE"/>
    <property type="match status" value="1"/>
</dbReference>
<organism evidence="5 6">
    <name type="scientific">Haemophilus paraphrohaemolyticus</name>
    <dbReference type="NCBI Taxonomy" id="736"/>
    <lineage>
        <taxon>Bacteria</taxon>
        <taxon>Pseudomonadati</taxon>
        <taxon>Pseudomonadota</taxon>
        <taxon>Gammaproteobacteria</taxon>
        <taxon>Pasteurellales</taxon>
        <taxon>Pasteurellaceae</taxon>
        <taxon>Haemophilus</taxon>
    </lineage>
</organism>
<evidence type="ECO:0000313" key="6">
    <source>
        <dbReference type="Proteomes" id="UP000253945"/>
    </source>
</evidence>
<evidence type="ECO:0000256" key="2">
    <source>
        <dbReference type="ARBA" id="ARBA00023125"/>
    </source>
</evidence>